<comment type="caution">
    <text evidence="5">The sequence shown here is derived from an EMBL/GenBank/DDBJ whole genome shotgun (WGS) entry which is preliminary data.</text>
</comment>
<evidence type="ECO:0000313" key="6">
    <source>
        <dbReference type="Proteomes" id="UP000067448"/>
    </source>
</evidence>
<dbReference type="InterPro" id="IPR051448">
    <property type="entry name" value="CdaR-like_regulators"/>
</dbReference>
<evidence type="ECO:0000259" key="4">
    <source>
        <dbReference type="Pfam" id="PF17853"/>
    </source>
</evidence>
<gene>
    <name evidence="5" type="ORF">SsS58_04750</name>
</gene>
<dbReference type="RefSeq" id="WP_059081860.1">
    <property type="nucleotide sequence ID" value="NZ_BCMM01000022.1"/>
</dbReference>
<dbReference type="InterPro" id="IPR025736">
    <property type="entry name" value="PucR_C-HTH_dom"/>
</dbReference>
<reference evidence="5 6" key="2">
    <citation type="journal article" date="2016" name="Genome Announc.">
        <title>Draft Genome Sequences of Streptomyces scabiei S58, Streptomyces turgidiscabies T45, and Streptomyces acidiscabies a10, the Pathogens of Potato Common Scab, Isolated in Japan.</title>
        <authorList>
            <person name="Tomihama T."/>
            <person name="Nishi Y."/>
            <person name="Sakai M."/>
            <person name="Ikenaga M."/>
            <person name="Okubo T."/>
            <person name="Ikeda S."/>
        </authorList>
    </citation>
    <scope>NUCLEOTIDE SEQUENCE [LARGE SCALE GENOMIC DNA]</scope>
    <source>
        <strain evidence="5 6">S58</strain>
    </source>
</reference>
<organism evidence="5 6">
    <name type="scientific">Streptomyces scabiei</name>
    <dbReference type="NCBI Taxonomy" id="1930"/>
    <lineage>
        <taxon>Bacteria</taxon>
        <taxon>Bacillati</taxon>
        <taxon>Actinomycetota</taxon>
        <taxon>Actinomycetes</taxon>
        <taxon>Kitasatosporales</taxon>
        <taxon>Streptomycetaceae</taxon>
        <taxon>Streptomyces</taxon>
    </lineage>
</organism>
<evidence type="ECO:0000259" key="2">
    <source>
        <dbReference type="Pfam" id="PF13556"/>
    </source>
</evidence>
<dbReference type="EMBL" id="BCMM01000022">
    <property type="protein sequence ID" value="GAQ64357.1"/>
    <property type="molecule type" value="Genomic_DNA"/>
</dbReference>
<dbReference type="Proteomes" id="UP000067448">
    <property type="component" value="Unassembled WGS sequence"/>
</dbReference>
<evidence type="ECO:0000256" key="1">
    <source>
        <dbReference type="ARBA" id="ARBA00006754"/>
    </source>
</evidence>
<protein>
    <submittedName>
        <fullName evidence="5">Uncharacterized protein</fullName>
    </submittedName>
</protein>
<dbReference type="PANTHER" id="PTHR33744">
    <property type="entry name" value="CARBOHYDRATE DIACID REGULATOR"/>
    <property type="match status" value="1"/>
</dbReference>
<dbReference type="Pfam" id="PF13556">
    <property type="entry name" value="HTH_30"/>
    <property type="match status" value="1"/>
</dbReference>
<dbReference type="InterPro" id="IPR042070">
    <property type="entry name" value="PucR_C-HTH_sf"/>
</dbReference>
<dbReference type="OrthoDB" id="3196285at2"/>
<feature type="domain" description="CdaR GGDEF-like" evidence="4">
    <location>
        <begin position="179"/>
        <end position="288"/>
    </location>
</feature>
<dbReference type="Gene3D" id="1.10.10.2840">
    <property type="entry name" value="PucR C-terminal helix-turn-helix domain"/>
    <property type="match status" value="1"/>
</dbReference>
<dbReference type="Pfam" id="PF17853">
    <property type="entry name" value="GGDEF_2"/>
    <property type="match status" value="1"/>
</dbReference>
<feature type="domain" description="RsbT co-antagonist protein RsbRD N-terminal" evidence="3">
    <location>
        <begin position="29"/>
        <end position="168"/>
    </location>
</feature>
<dbReference type="InterPro" id="IPR025751">
    <property type="entry name" value="RsbRD_N_dom"/>
</dbReference>
<comment type="similarity">
    <text evidence="1">Belongs to the CdaR family.</text>
</comment>
<reference evidence="6" key="1">
    <citation type="submission" date="2015-11" db="EMBL/GenBank/DDBJ databases">
        <authorList>
            <consortium name="Cross-ministerial Strategic Innovation Promotion Program (SIP) consortium"/>
            <person name="Tomihama T."/>
            <person name="Ikenaga M."/>
            <person name="Sakai M."/>
            <person name="Okubo T."/>
            <person name="Ikeda S."/>
        </authorList>
    </citation>
    <scope>NUCLEOTIDE SEQUENCE [LARGE SCALE GENOMIC DNA]</scope>
    <source>
        <strain evidence="6">S58</strain>
    </source>
</reference>
<dbReference type="AlphaFoldDB" id="A0A117EEU4"/>
<proteinExistence type="inferred from homology"/>
<feature type="domain" description="PucR C-terminal helix-turn-helix" evidence="2">
    <location>
        <begin position="335"/>
        <end position="390"/>
    </location>
</feature>
<dbReference type="InterPro" id="IPR041522">
    <property type="entry name" value="CdaR_GGDEF"/>
</dbReference>
<evidence type="ECO:0000259" key="3">
    <source>
        <dbReference type="Pfam" id="PF14361"/>
    </source>
</evidence>
<name>A0A117EEU4_STRSC</name>
<accession>A0A117EEU4</accession>
<sequence length="405" mass="44533">MSGPGRRRGGARHDAVQAIARRLLEERLDELTSRALEQLEAEEAAYASADWDPVRKREGMRRTLELALTRLAGGPVPRSVSRATEDVGRERAEQAFPLTALMHSFQLDLRTLWEAVLAEGRARGISADPDFLDGLIRVWEATDRNSVEVVDAYRRTERDLASRRTEVRNRAFSRLVLEGEQDPATVAEASTLLGFAEHVALTVVVVESVPTGDPALSQVDDALRRGGLPRHFGWMGDELLGIIRHGRSDQEAVLAMLRPFAPWRCGVAEVPGLALTARGIRFARAAIRSSAQPGVRHVEGHWVGAIMSAQEELTGAMATRVLRPLLALRDSDNIVETLRRYLDLGSVAEVAARTYRHRNTVGNRLQAAEEATGLKLSRPNDAARLVLALAWLDTDAGARFLATMS</sequence>
<evidence type="ECO:0000313" key="5">
    <source>
        <dbReference type="EMBL" id="GAQ64357.1"/>
    </source>
</evidence>
<dbReference type="Pfam" id="PF14361">
    <property type="entry name" value="RsbRD_N"/>
    <property type="match status" value="1"/>
</dbReference>
<dbReference type="PANTHER" id="PTHR33744:SF1">
    <property type="entry name" value="DNA-BINDING TRANSCRIPTIONAL ACTIVATOR ADER"/>
    <property type="match status" value="1"/>
</dbReference>
<reference evidence="6" key="3">
    <citation type="submission" date="2016-02" db="EMBL/GenBank/DDBJ databases">
        <title>Draft genome of pathogenic Streptomyces sp. in Japan.</title>
        <authorList>
            <person name="Tomihama T."/>
            <person name="Ikenaga M."/>
            <person name="Sakai M."/>
            <person name="Okubo T."/>
            <person name="Ikeda S."/>
        </authorList>
    </citation>
    <scope>NUCLEOTIDE SEQUENCE [LARGE SCALE GENOMIC DNA]</scope>
    <source>
        <strain evidence="6">S58</strain>
    </source>
</reference>